<dbReference type="OrthoDB" id="6340866at2759"/>
<dbReference type="Pfam" id="PF15055">
    <property type="entry name" value="DMAC1_Dmo2"/>
    <property type="match status" value="1"/>
</dbReference>
<proteinExistence type="predicted"/>
<dbReference type="EMBL" id="KK107441">
    <property type="protein sequence ID" value="EZA50810.1"/>
    <property type="molecule type" value="Genomic_DNA"/>
</dbReference>
<keyword evidence="1" id="KW-0472">Membrane</keyword>
<dbReference type="Proteomes" id="UP000053097">
    <property type="component" value="Unassembled WGS sequence"/>
</dbReference>
<dbReference type="Proteomes" id="UP000279307">
    <property type="component" value="Chromosome 2"/>
</dbReference>
<evidence type="ECO:0000256" key="1">
    <source>
        <dbReference type="SAM" id="Phobius"/>
    </source>
</evidence>
<feature type="transmembrane region" description="Helical" evidence="1">
    <location>
        <begin position="44"/>
        <end position="62"/>
    </location>
</feature>
<reference evidence="4" key="2">
    <citation type="journal article" date="2018" name="Genome Res.">
        <title>The genomic architecture and molecular evolution of ant odorant receptors.</title>
        <authorList>
            <person name="McKenzie S.K."/>
            <person name="Kronauer D.J.C."/>
        </authorList>
    </citation>
    <scope>NUCLEOTIDE SEQUENCE [LARGE SCALE GENOMIC DNA]</scope>
    <source>
        <strain evidence="4">Clonal line C1</strain>
    </source>
</reference>
<evidence type="ECO:0000313" key="5">
    <source>
        <dbReference type="Proteomes" id="UP000053097"/>
    </source>
</evidence>
<keyword evidence="1" id="KW-1133">Transmembrane helix</keyword>
<evidence type="ECO:0000259" key="2">
    <source>
        <dbReference type="Pfam" id="PF15055"/>
    </source>
</evidence>
<sequence>MNSIVNNRNRDCFECRLLSGGGLFAAGLYVYHHSKQYHNQIGKATMYSIASVLVLLGTTRILDLPPFRNKFKDS</sequence>
<dbReference type="OMA" id="NRNRDCL"/>
<keyword evidence="1" id="KW-0812">Transmembrane</keyword>
<keyword evidence="5" id="KW-1185">Reference proteome</keyword>
<dbReference type="InterPro" id="IPR028036">
    <property type="entry name" value="DMAC1-like_dom"/>
</dbReference>
<reference evidence="4" key="3">
    <citation type="submission" date="2018-07" db="EMBL/GenBank/DDBJ databases">
        <authorList>
            <person name="Mckenzie S.K."/>
            <person name="Kronauer D.J.C."/>
        </authorList>
    </citation>
    <scope>NUCLEOTIDE SEQUENCE</scope>
    <source>
        <strain evidence="4">Clonal line C1</strain>
    </source>
</reference>
<evidence type="ECO:0000313" key="3">
    <source>
        <dbReference type="EMBL" id="EZA50810.1"/>
    </source>
</evidence>
<feature type="domain" description="Distal membrane-arm assembly complex protein 1-like" evidence="2">
    <location>
        <begin position="11"/>
        <end position="57"/>
    </location>
</feature>
<dbReference type="AlphaFoldDB" id="A0A026W3Z4"/>
<organism evidence="3 5">
    <name type="scientific">Ooceraea biroi</name>
    <name type="common">Clonal raider ant</name>
    <name type="synonym">Cerapachys biroi</name>
    <dbReference type="NCBI Taxonomy" id="2015173"/>
    <lineage>
        <taxon>Eukaryota</taxon>
        <taxon>Metazoa</taxon>
        <taxon>Ecdysozoa</taxon>
        <taxon>Arthropoda</taxon>
        <taxon>Hexapoda</taxon>
        <taxon>Insecta</taxon>
        <taxon>Pterygota</taxon>
        <taxon>Neoptera</taxon>
        <taxon>Endopterygota</taxon>
        <taxon>Hymenoptera</taxon>
        <taxon>Apocrita</taxon>
        <taxon>Aculeata</taxon>
        <taxon>Formicoidea</taxon>
        <taxon>Formicidae</taxon>
        <taxon>Dorylinae</taxon>
        <taxon>Ooceraea</taxon>
    </lineage>
</organism>
<gene>
    <name evidence="4" type="ORF">DMN91_001847</name>
    <name evidence="3" type="ORF">X777_11053</name>
</gene>
<name>A0A026W3Z4_OOCBI</name>
<accession>A0A026W3Z4</accession>
<evidence type="ECO:0000313" key="4">
    <source>
        <dbReference type="EMBL" id="RLU25690.1"/>
    </source>
</evidence>
<protein>
    <recommendedName>
        <fullName evidence="2">Distal membrane-arm assembly complex protein 1-like domain-containing protein</fullName>
    </recommendedName>
</protein>
<dbReference type="EMBL" id="QOIP01000002">
    <property type="protein sequence ID" value="RLU25690.1"/>
    <property type="molecule type" value="Genomic_DNA"/>
</dbReference>
<feature type="transmembrane region" description="Helical" evidence="1">
    <location>
        <begin position="12"/>
        <end position="32"/>
    </location>
</feature>
<reference evidence="3 5" key="1">
    <citation type="journal article" date="2014" name="Curr. Biol.">
        <title>The genome of the clonal raider ant Cerapachys biroi.</title>
        <authorList>
            <person name="Oxley P.R."/>
            <person name="Ji L."/>
            <person name="Fetter-Pruneda I."/>
            <person name="McKenzie S.K."/>
            <person name="Li C."/>
            <person name="Hu H."/>
            <person name="Zhang G."/>
            <person name="Kronauer D.J."/>
        </authorList>
    </citation>
    <scope>NUCLEOTIDE SEQUENCE [LARGE SCALE GENOMIC DNA]</scope>
</reference>